<sequence>MSISKSKPVLDSIKSIPAVIQNSSKWRVNNGTEPLVAKWMQLNDVEVLQSLNKDEKMILVDKNMRQKYII</sequence>
<dbReference type="EMBL" id="BGPR01152022">
    <property type="protein sequence ID" value="GBL61733.1"/>
    <property type="molecule type" value="Genomic_DNA"/>
</dbReference>
<gene>
    <name evidence="1" type="ORF">AVEN_51590_1</name>
</gene>
<feature type="non-terminal residue" evidence="1">
    <location>
        <position position="70"/>
    </location>
</feature>
<evidence type="ECO:0000313" key="2">
    <source>
        <dbReference type="Proteomes" id="UP000499080"/>
    </source>
</evidence>
<organism evidence="1 2">
    <name type="scientific">Araneus ventricosus</name>
    <name type="common">Orbweaver spider</name>
    <name type="synonym">Epeira ventricosa</name>
    <dbReference type="NCBI Taxonomy" id="182803"/>
    <lineage>
        <taxon>Eukaryota</taxon>
        <taxon>Metazoa</taxon>
        <taxon>Ecdysozoa</taxon>
        <taxon>Arthropoda</taxon>
        <taxon>Chelicerata</taxon>
        <taxon>Arachnida</taxon>
        <taxon>Araneae</taxon>
        <taxon>Araneomorphae</taxon>
        <taxon>Entelegynae</taxon>
        <taxon>Araneoidea</taxon>
        <taxon>Araneidae</taxon>
        <taxon>Araneus</taxon>
    </lineage>
</organism>
<comment type="caution">
    <text evidence="1">The sequence shown here is derived from an EMBL/GenBank/DDBJ whole genome shotgun (WGS) entry which is preliminary data.</text>
</comment>
<accession>A0A4Y1ZPQ6</accession>
<dbReference type="Proteomes" id="UP000499080">
    <property type="component" value="Unassembled WGS sequence"/>
</dbReference>
<proteinExistence type="predicted"/>
<name>A0A4Y1ZPQ6_ARAVE</name>
<dbReference type="AlphaFoldDB" id="A0A4Y1ZPQ6"/>
<reference evidence="1 2" key="1">
    <citation type="journal article" date="2019" name="Sci. Rep.">
        <title>Orb-weaving spider Araneus ventricosus genome elucidates the spidroin gene catalogue.</title>
        <authorList>
            <person name="Kono N."/>
            <person name="Nakamura H."/>
            <person name="Ohtoshi R."/>
            <person name="Moran D.A.P."/>
            <person name="Shinohara A."/>
            <person name="Yoshida Y."/>
            <person name="Fujiwara M."/>
            <person name="Mori M."/>
            <person name="Tomita M."/>
            <person name="Arakawa K."/>
        </authorList>
    </citation>
    <scope>NUCLEOTIDE SEQUENCE [LARGE SCALE GENOMIC DNA]</scope>
</reference>
<keyword evidence="2" id="KW-1185">Reference proteome</keyword>
<evidence type="ECO:0000313" key="1">
    <source>
        <dbReference type="EMBL" id="GBL61733.1"/>
    </source>
</evidence>
<protein>
    <submittedName>
        <fullName evidence="1">Uncharacterized protein</fullName>
    </submittedName>
</protein>